<dbReference type="EMBL" id="AAZO01006524">
    <property type="status" value="NOT_ANNOTATED_CDS"/>
    <property type="molecule type" value="Genomic_DNA"/>
</dbReference>
<evidence type="ECO:0000256" key="4">
    <source>
        <dbReference type="ARBA" id="ARBA00023136"/>
    </source>
</evidence>
<evidence type="ECO:0000256" key="3">
    <source>
        <dbReference type="ARBA" id="ARBA00022989"/>
    </source>
</evidence>
<evidence type="ECO:0000256" key="2">
    <source>
        <dbReference type="ARBA" id="ARBA00022692"/>
    </source>
</evidence>
<feature type="transmembrane region" description="Helical" evidence="5">
    <location>
        <begin position="178"/>
        <end position="201"/>
    </location>
</feature>
<reference evidence="6" key="2">
    <citation type="submission" date="2007-04" db="EMBL/GenBank/DDBJ databases">
        <title>The genome of the human body louse.</title>
        <authorList>
            <consortium name="The Human Body Louse Genome Consortium"/>
            <person name="Kirkness E."/>
            <person name="Walenz B."/>
            <person name="Hass B."/>
            <person name="Bruggner R."/>
            <person name="Strausberg R."/>
        </authorList>
    </citation>
    <scope>NUCLEOTIDE SEQUENCE</scope>
    <source>
        <strain evidence="6">USDA</strain>
    </source>
</reference>
<dbReference type="GO" id="GO:0016020">
    <property type="term" value="C:membrane"/>
    <property type="evidence" value="ECO:0007669"/>
    <property type="project" value="UniProtKB-SubCell"/>
</dbReference>
<dbReference type="VEuPathDB" id="VectorBase:PHUM537130"/>
<protein>
    <submittedName>
        <fullName evidence="6">PQ loop repeat-containing protein 3, putative</fullName>
    </submittedName>
</protein>
<dbReference type="EMBL" id="DS235854">
    <property type="protein sequence ID" value="EEB18850.1"/>
    <property type="molecule type" value="Genomic_DNA"/>
</dbReference>
<keyword evidence="2 5" id="KW-0812">Transmembrane</keyword>
<reference evidence="7" key="3">
    <citation type="submission" date="2021-02" db="UniProtKB">
        <authorList>
            <consortium name="EnsemblMetazoa"/>
        </authorList>
    </citation>
    <scope>IDENTIFICATION</scope>
    <source>
        <strain evidence="7">USDA</strain>
    </source>
</reference>
<dbReference type="Pfam" id="PF04193">
    <property type="entry name" value="PQ-loop"/>
    <property type="match status" value="1"/>
</dbReference>
<evidence type="ECO:0000256" key="1">
    <source>
        <dbReference type="ARBA" id="ARBA00004141"/>
    </source>
</evidence>
<keyword evidence="4 5" id="KW-0472">Membrane</keyword>
<proteinExistence type="predicted"/>
<dbReference type="InterPro" id="IPR016817">
    <property type="entry name" value="MannP-dilichol_defect-1"/>
</dbReference>
<dbReference type="PANTHER" id="PTHR12226:SF3">
    <property type="entry name" value="SOLUTE CARRIER FAMILY 66 MEMBER 3"/>
    <property type="match status" value="1"/>
</dbReference>
<accession>E0VZP5</accession>
<sequence length="208" mass="23776">MANFWMLLSDVFSLITILLCLILKVPQIIQIIISKDAAGLNFNGLLLELSSYTITMMYNFCNNHAYLSYMEYPIIIIQEYILLKLVMSYQNFKKTTFPLLFVIYMTISVIFAIGILDKFLLTLLVPLTTPVGAASKIMQLLEIIKSQNAKSVSVLTWFLSFFTNVTRIYTIYMDSADTYLLLNFCISSILSGAVMCSAYYFQQKEKAK</sequence>
<dbReference type="Proteomes" id="UP000009046">
    <property type="component" value="Unassembled WGS sequence"/>
</dbReference>
<dbReference type="KEGG" id="phu:Phum_PHUM537130"/>
<dbReference type="RefSeq" id="XP_002431588.1">
    <property type="nucleotide sequence ID" value="XM_002431543.1"/>
</dbReference>
<keyword evidence="8" id="KW-1185">Reference proteome</keyword>
<dbReference type="EnsemblMetazoa" id="PHUM537130-RA">
    <property type="protein sequence ID" value="PHUM537130-PA"/>
    <property type="gene ID" value="PHUM537130"/>
</dbReference>
<gene>
    <name evidence="7" type="primary">8235333</name>
    <name evidence="6" type="ORF">Phum_PHUM537130</name>
</gene>
<dbReference type="InterPro" id="IPR006603">
    <property type="entry name" value="PQ-loop_rpt"/>
</dbReference>
<evidence type="ECO:0000313" key="8">
    <source>
        <dbReference type="Proteomes" id="UP000009046"/>
    </source>
</evidence>
<feature type="transmembrane region" description="Helical" evidence="5">
    <location>
        <begin position="95"/>
        <end position="113"/>
    </location>
</feature>
<feature type="transmembrane region" description="Helical" evidence="5">
    <location>
        <begin position="6"/>
        <end position="25"/>
    </location>
</feature>
<dbReference type="PANTHER" id="PTHR12226">
    <property type="entry name" value="MANNOSE-P-DOLICHOL UTILIZATION DEFECT 1 LEC35 -RELATED"/>
    <property type="match status" value="1"/>
</dbReference>
<dbReference type="InParanoid" id="E0VZP5"/>
<name>E0VZP5_PEDHC</name>
<dbReference type="OrthoDB" id="271506at2759"/>
<dbReference type="AlphaFoldDB" id="E0VZP5"/>
<dbReference type="eggNOG" id="KOG3211">
    <property type="taxonomic scope" value="Eukaryota"/>
</dbReference>
<dbReference type="HOGENOM" id="CLU_053568_3_0_1"/>
<comment type="subcellular location">
    <subcellularLocation>
        <location evidence="1">Membrane</location>
        <topology evidence="1">Multi-pass membrane protein</topology>
    </subcellularLocation>
</comment>
<dbReference type="CTD" id="8235333"/>
<dbReference type="STRING" id="121224.E0VZP5"/>
<evidence type="ECO:0000256" key="5">
    <source>
        <dbReference type="SAM" id="Phobius"/>
    </source>
</evidence>
<dbReference type="OMA" id="YALIYYA"/>
<dbReference type="FunCoup" id="E0VZP5">
    <property type="interactions" value="98"/>
</dbReference>
<dbReference type="GeneID" id="8235333"/>
<dbReference type="Gene3D" id="1.20.1280.290">
    <property type="match status" value="2"/>
</dbReference>
<evidence type="ECO:0000313" key="7">
    <source>
        <dbReference type="EnsemblMetazoa" id="PHUM537130-PA"/>
    </source>
</evidence>
<evidence type="ECO:0000313" key="6">
    <source>
        <dbReference type="EMBL" id="EEB18850.1"/>
    </source>
</evidence>
<keyword evidence="3 5" id="KW-1133">Transmembrane helix</keyword>
<reference evidence="6" key="1">
    <citation type="submission" date="2007-04" db="EMBL/GenBank/DDBJ databases">
        <title>Annotation of Pediculus humanus corporis strain USDA.</title>
        <authorList>
            <person name="Kirkness E."/>
            <person name="Hannick L."/>
            <person name="Hass B."/>
            <person name="Bruggner R."/>
            <person name="Lawson D."/>
            <person name="Bidwell S."/>
            <person name="Joardar V."/>
            <person name="Caler E."/>
            <person name="Walenz B."/>
            <person name="Inman J."/>
            <person name="Schobel S."/>
            <person name="Galinsky K."/>
            <person name="Amedeo P."/>
            <person name="Strausberg R."/>
        </authorList>
    </citation>
    <scope>NUCLEOTIDE SEQUENCE</scope>
    <source>
        <strain evidence="6">USDA</strain>
    </source>
</reference>
<organism>
    <name type="scientific">Pediculus humanus subsp. corporis</name>
    <name type="common">Body louse</name>
    <dbReference type="NCBI Taxonomy" id="121224"/>
    <lineage>
        <taxon>Eukaryota</taxon>
        <taxon>Metazoa</taxon>
        <taxon>Ecdysozoa</taxon>
        <taxon>Arthropoda</taxon>
        <taxon>Hexapoda</taxon>
        <taxon>Insecta</taxon>
        <taxon>Pterygota</taxon>
        <taxon>Neoptera</taxon>
        <taxon>Paraneoptera</taxon>
        <taxon>Psocodea</taxon>
        <taxon>Troctomorpha</taxon>
        <taxon>Phthiraptera</taxon>
        <taxon>Anoplura</taxon>
        <taxon>Pediculidae</taxon>
        <taxon>Pediculus</taxon>
    </lineage>
</organism>